<name>A0A8E2EH42_9PEZI</name>
<dbReference type="PANTHER" id="PTHR11003">
    <property type="entry name" value="POTASSIUM CHANNEL, SUBFAMILY K"/>
    <property type="match status" value="1"/>
</dbReference>
<feature type="transmembrane region" description="Helical" evidence="8">
    <location>
        <begin position="231"/>
        <end position="251"/>
    </location>
</feature>
<feature type="transmembrane region" description="Helical" evidence="8">
    <location>
        <begin position="137"/>
        <end position="157"/>
    </location>
</feature>
<dbReference type="Proteomes" id="UP000250266">
    <property type="component" value="Unassembled WGS sequence"/>
</dbReference>
<sequence length="605" mass="67438">MFVPAISKTTMILENQLFASTLIPPLAAVIGPLANVFPIAALVTSWRAEYTASGTDASAKALQDPHWCTALNASSLAAAFLGTIILLMLLARRIRYIVGMPMVILLWLMTPGLLISGVVSMHIYAPPLRPQQTYSQGFWYAVIAAVLYLFASAMLVINMRGYFLDHYSASLQLTKHEGISILQGLLPSLWLAVWAAAFSQVSGLTYVDALYFSENTLLTVGFGGMLPPNNAAMGMIIPFTIGGILSVGFLINGISTLVGRINESNLILLREEKDRFDAMRHIQISTGKSKKWWIFCQSLLALSVLWCVGAAVFWKAEMREQHLTYFETFFFCFVALLTIGFGDIYFKSNAGKTFFVVWSLIGIPVITIFISNLAEALPFLGQADITFGRWVRMLGSRLLRRVTDKHPRVRSWMKTKANTAAAEQSVRSGIPFLRPESSEEGQNAPQNNGQTLEILAELFSGEIADEHDTARGIVVAIRSVVRDMATAPDKRYTYEEWVYLTRLIRSNAALRPLSETGEEEDLVEWDWIGEDSPILSGKSEVEFALERLCESMARYVRQQRSLQNERGASVKNALRSMMGLEGPTRRRHSVPSAIIKLHPWYSIEI</sequence>
<comment type="subcellular location">
    <subcellularLocation>
        <location evidence="1">Membrane</location>
        <topology evidence="1">Multi-pass membrane protein</topology>
    </subcellularLocation>
</comment>
<keyword evidence="3 8" id="KW-0812">Transmembrane</keyword>
<feature type="transmembrane region" description="Helical" evidence="8">
    <location>
        <begin position="103"/>
        <end position="125"/>
    </location>
</feature>
<evidence type="ECO:0000256" key="8">
    <source>
        <dbReference type="SAM" id="Phobius"/>
    </source>
</evidence>
<dbReference type="GO" id="GO:0005886">
    <property type="term" value="C:plasma membrane"/>
    <property type="evidence" value="ECO:0007669"/>
    <property type="project" value="TreeGrafter"/>
</dbReference>
<feature type="transmembrane region" description="Helical" evidence="8">
    <location>
        <begin position="326"/>
        <end position="346"/>
    </location>
</feature>
<accession>A0A8E2EH42</accession>
<dbReference type="SUPFAM" id="SSF81324">
    <property type="entry name" value="Voltage-gated potassium channels"/>
    <property type="match status" value="2"/>
</dbReference>
<dbReference type="Pfam" id="PF07885">
    <property type="entry name" value="Ion_trans_2"/>
    <property type="match status" value="2"/>
</dbReference>
<dbReference type="GO" id="GO:0015271">
    <property type="term" value="F:outward rectifier potassium channel activity"/>
    <property type="evidence" value="ECO:0007669"/>
    <property type="project" value="TreeGrafter"/>
</dbReference>
<keyword evidence="4 8" id="KW-1133">Transmembrane helix</keyword>
<feature type="transmembrane region" description="Helical" evidence="8">
    <location>
        <begin position="178"/>
        <end position="197"/>
    </location>
</feature>
<dbReference type="GO" id="GO:0022841">
    <property type="term" value="F:potassium ion leak channel activity"/>
    <property type="evidence" value="ECO:0007669"/>
    <property type="project" value="TreeGrafter"/>
</dbReference>
<dbReference type="Gene3D" id="1.10.287.70">
    <property type="match status" value="2"/>
</dbReference>
<feature type="transmembrane region" description="Helical" evidence="8">
    <location>
        <begin position="21"/>
        <end position="43"/>
    </location>
</feature>
<feature type="transmembrane region" description="Helical" evidence="8">
    <location>
        <begin position="70"/>
        <end position="91"/>
    </location>
</feature>
<keyword evidence="5" id="KW-0406">Ion transport</keyword>
<gene>
    <name evidence="10" type="ORF">K432DRAFT_346670</name>
</gene>
<evidence type="ECO:0000256" key="5">
    <source>
        <dbReference type="ARBA" id="ARBA00023065"/>
    </source>
</evidence>
<dbReference type="InterPro" id="IPR013099">
    <property type="entry name" value="K_chnl_dom"/>
</dbReference>
<dbReference type="OrthoDB" id="297496at2759"/>
<reference evidence="10 11" key="1">
    <citation type="journal article" date="2016" name="Nat. Commun.">
        <title>Ectomycorrhizal ecology is imprinted in the genome of the dominant symbiotic fungus Cenococcum geophilum.</title>
        <authorList>
            <consortium name="DOE Joint Genome Institute"/>
            <person name="Peter M."/>
            <person name="Kohler A."/>
            <person name="Ohm R.A."/>
            <person name="Kuo A."/>
            <person name="Krutzmann J."/>
            <person name="Morin E."/>
            <person name="Arend M."/>
            <person name="Barry K.W."/>
            <person name="Binder M."/>
            <person name="Choi C."/>
            <person name="Clum A."/>
            <person name="Copeland A."/>
            <person name="Grisel N."/>
            <person name="Haridas S."/>
            <person name="Kipfer T."/>
            <person name="LaButti K."/>
            <person name="Lindquist E."/>
            <person name="Lipzen A."/>
            <person name="Maire R."/>
            <person name="Meier B."/>
            <person name="Mihaltcheva S."/>
            <person name="Molinier V."/>
            <person name="Murat C."/>
            <person name="Poggeler S."/>
            <person name="Quandt C.A."/>
            <person name="Sperisen C."/>
            <person name="Tritt A."/>
            <person name="Tisserant E."/>
            <person name="Crous P.W."/>
            <person name="Henrissat B."/>
            <person name="Nehls U."/>
            <person name="Egli S."/>
            <person name="Spatafora J.W."/>
            <person name="Grigoriev I.V."/>
            <person name="Martin F.M."/>
        </authorList>
    </citation>
    <scope>NUCLEOTIDE SEQUENCE [LARGE SCALE GENOMIC DNA]</scope>
    <source>
        <strain evidence="10 11">CBS 459.81</strain>
    </source>
</reference>
<feature type="domain" description="Potassium channel" evidence="9">
    <location>
        <begin position="193"/>
        <end position="257"/>
    </location>
</feature>
<dbReference type="PANTHER" id="PTHR11003:SF291">
    <property type="entry name" value="IP11374P"/>
    <property type="match status" value="1"/>
</dbReference>
<keyword evidence="6 8" id="KW-0472">Membrane</keyword>
<keyword evidence="11" id="KW-1185">Reference proteome</keyword>
<evidence type="ECO:0000256" key="3">
    <source>
        <dbReference type="ARBA" id="ARBA00022692"/>
    </source>
</evidence>
<feature type="transmembrane region" description="Helical" evidence="8">
    <location>
        <begin position="292"/>
        <end position="314"/>
    </location>
</feature>
<dbReference type="InterPro" id="IPR003280">
    <property type="entry name" value="2pore_dom_K_chnl"/>
</dbReference>
<evidence type="ECO:0000256" key="1">
    <source>
        <dbReference type="ARBA" id="ARBA00004141"/>
    </source>
</evidence>
<evidence type="ECO:0000256" key="4">
    <source>
        <dbReference type="ARBA" id="ARBA00022989"/>
    </source>
</evidence>
<organism evidence="10 11">
    <name type="scientific">Lepidopterella palustris CBS 459.81</name>
    <dbReference type="NCBI Taxonomy" id="1314670"/>
    <lineage>
        <taxon>Eukaryota</taxon>
        <taxon>Fungi</taxon>
        <taxon>Dikarya</taxon>
        <taxon>Ascomycota</taxon>
        <taxon>Pezizomycotina</taxon>
        <taxon>Dothideomycetes</taxon>
        <taxon>Pleosporomycetidae</taxon>
        <taxon>Mytilinidiales</taxon>
        <taxon>Argynnaceae</taxon>
        <taxon>Lepidopterella</taxon>
    </lineage>
</organism>
<feature type="transmembrane region" description="Helical" evidence="8">
    <location>
        <begin position="353"/>
        <end position="374"/>
    </location>
</feature>
<evidence type="ECO:0000313" key="11">
    <source>
        <dbReference type="Proteomes" id="UP000250266"/>
    </source>
</evidence>
<feature type="domain" description="Potassium channel" evidence="9">
    <location>
        <begin position="304"/>
        <end position="377"/>
    </location>
</feature>
<proteinExistence type="predicted"/>
<evidence type="ECO:0000259" key="9">
    <source>
        <dbReference type="Pfam" id="PF07885"/>
    </source>
</evidence>
<dbReference type="AlphaFoldDB" id="A0A8E2EH42"/>
<dbReference type="GO" id="GO:0030322">
    <property type="term" value="P:stabilization of membrane potential"/>
    <property type="evidence" value="ECO:0007669"/>
    <property type="project" value="TreeGrafter"/>
</dbReference>
<evidence type="ECO:0000256" key="6">
    <source>
        <dbReference type="ARBA" id="ARBA00023136"/>
    </source>
</evidence>
<evidence type="ECO:0000256" key="2">
    <source>
        <dbReference type="ARBA" id="ARBA00022448"/>
    </source>
</evidence>
<keyword evidence="2" id="KW-0813">Transport</keyword>
<protein>
    <recommendedName>
        <fullName evidence="9">Potassium channel domain-containing protein</fullName>
    </recommendedName>
</protein>
<dbReference type="EMBL" id="KV744855">
    <property type="protein sequence ID" value="OCK83700.1"/>
    <property type="molecule type" value="Genomic_DNA"/>
</dbReference>
<evidence type="ECO:0000256" key="7">
    <source>
        <dbReference type="ARBA" id="ARBA00023303"/>
    </source>
</evidence>
<evidence type="ECO:0000313" key="10">
    <source>
        <dbReference type="EMBL" id="OCK83700.1"/>
    </source>
</evidence>
<keyword evidence="7" id="KW-0407">Ion channel</keyword>